<keyword evidence="6" id="KW-0946">Virion</keyword>
<evidence type="ECO:0000313" key="7">
    <source>
        <dbReference type="EMBL" id="QOD40178.1"/>
    </source>
</evidence>
<evidence type="ECO:0000256" key="6">
    <source>
        <dbReference type="ARBA" id="ARBA00022844"/>
    </source>
</evidence>
<evidence type="ECO:0000256" key="3">
    <source>
        <dbReference type="ARBA" id="ARBA00009538"/>
    </source>
</evidence>
<dbReference type="EMBL" id="MT900474">
    <property type="protein sequence ID" value="QOD40178.1"/>
    <property type="molecule type" value="Genomic_DNA"/>
</dbReference>
<name>A0A7L7YSG6_9ALPH</name>
<comment type="similarity">
    <text evidence="3">Belongs to the alphaherpesvirinae HHV-1 UL55 family.</text>
</comment>
<keyword evidence="8" id="KW-1185">Reference proteome</keyword>
<keyword evidence="5" id="KW-0920">Virion tegument</keyword>
<proteinExistence type="inferred from homology"/>
<evidence type="ECO:0000313" key="8">
    <source>
        <dbReference type="Proteomes" id="UP001148675"/>
    </source>
</evidence>
<evidence type="ECO:0000256" key="1">
    <source>
        <dbReference type="ARBA" id="ARBA00004428"/>
    </source>
</evidence>
<gene>
    <name evidence="7" type="primary">UL55</name>
</gene>
<comment type="subcellular location">
    <subcellularLocation>
        <location evidence="1">Host nucleus matrix</location>
    </subcellularLocation>
    <subcellularLocation>
        <location evidence="2">Virion tegument</location>
    </subcellularLocation>
</comment>
<dbReference type="GO" id="GO:0019033">
    <property type="term" value="C:viral tegument"/>
    <property type="evidence" value="ECO:0007669"/>
    <property type="project" value="UniProtKB-SubCell"/>
</dbReference>
<dbReference type="Pfam" id="PF04537">
    <property type="entry name" value="Herpes_UL55"/>
    <property type="match status" value="1"/>
</dbReference>
<evidence type="ECO:0000256" key="2">
    <source>
        <dbReference type="ARBA" id="ARBA00004535"/>
    </source>
</evidence>
<dbReference type="KEGG" id="vg:80540451"/>
<dbReference type="InterPro" id="IPR007622">
    <property type="entry name" value="Herpes_UL55"/>
</dbReference>
<dbReference type="RefSeq" id="YP_010801775.1">
    <property type="nucleotide sequence ID" value="NC_076968.1"/>
</dbReference>
<accession>A0A7L7YSG6</accession>
<reference evidence="7" key="1">
    <citation type="submission" date="2020-08" db="EMBL/GenBank/DDBJ databases">
        <title>Genome sequences of two marsupial simplex viruses; Macropodid alphaherpesvirus 2 and 4.</title>
        <authorList>
            <person name="Vaz P.K."/>
            <person name="Mahony T."/>
            <person name="Hartley C.A."/>
            <person name="Motha J."/>
            <person name="Devlin J.M."/>
        </authorList>
    </citation>
    <scope>NUCLEOTIDE SEQUENCE</scope>
    <source>
        <strain evidence="7">V3116/09</strain>
    </source>
</reference>
<keyword evidence="4" id="KW-1048">Host nucleus</keyword>
<evidence type="ECO:0000256" key="5">
    <source>
        <dbReference type="ARBA" id="ARBA00022580"/>
    </source>
</evidence>
<protein>
    <submittedName>
        <fullName evidence="7">Nuclear protein</fullName>
    </submittedName>
</protein>
<dbReference type="GO" id="GO:0044204">
    <property type="term" value="C:host cell nuclear matrix"/>
    <property type="evidence" value="ECO:0007669"/>
    <property type="project" value="UniProtKB-SubCell"/>
</dbReference>
<evidence type="ECO:0000256" key="4">
    <source>
        <dbReference type="ARBA" id="ARBA00022562"/>
    </source>
</evidence>
<dbReference type="Proteomes" id="UP001148675">
    <property type="component" value="Segment"/>
</dbReference>
<sequence>MAQAQHIPTIGYVAAPLCLPYEFFSDGNSTTSYIDPAYVTVRTYTIEITCGVEGSRHCFLFVLLEDRRHQTPLDPDNLQIVAEMANQPHRLQDLQSQLPPSDVTFCPRPFSVGSIVGQPKIDYDDCPDYIVRGILYHCHCPRSFSKDCWLGSTAALHHLRSLGAKPPHQPSSNTKETRV</sequence>
<dbReference type="GeneID" id="80540451"/>
<organism evidence="7 8">
    <name type="scientific">Macropodid alphaherpesvirus 4</name>
    <dbReference type="NCBI Taxonomy" id="2762721"/>
    <lineage>
        <taxon>Viruses</taxon>
        <taxon>Duplodnaviria</taxon>
        <taxon>Heunggongvirae</taxon>
        <taxon>Peploviricota</taxon>
        <taxon>Herviviricetes</taxon>
        <taxon>Herpesvirales</taxon>
        <taxon>Orthoherpesviridae</taxon>
        <taxon>Alphaherpesvirinae</taxon>
        <taxon>Simplexvirus</taxon>
        <taxon>Simplexvirus macropodidalpha4</taxon>
    </lineage>
</organism>
<dbReference type="GO" id="GO:0019058">
    <property type="term" value="P:viral life cycle"/>
    <property type="evidence" value="ECO:0007669"/>
    <property type="project" value="InterPro"/>
</dbReference>